<protein>
    <submittedName>
        <fullName evidence="1">Uncharacterized protein</fullName>
    </submittedName>
</protein>
<gene>
    <name evidence="1" type="ORF">BDY19DRAFT_187839</name>
</gene>
<dbReference type="EMBL" id="MU274914">
    <property type="protein sequence ID" value="KAI0088243.1"/>
    <property type="molecule type" value="Genomic_DNA"/>
</dbReference>
<comment type="caution">
    <text evidence="1">The sequence shown here is derived from an EMBL/GenBank/DDBJ whole genome shotgun (WGS) entry which is preliminary data.</text>
</comment>
<proteinExistence type="predicted"/>
<organism evidence="1 2">
    <name type="scientific">Irpex rosettiformis</name>
    <dbReference type="NCBI Taxonomy" id="378272"/>
    <lineage>
        <taxon>Eukaryota</taxon>
        <taxon>Fungi</taxon>
        <taxon>Dikarya</taxon>
        <taxon>Basidiomycota</taxon>
        <taxon>Agaricomycotina</taxon>
        <taxon>Agaricomycetes</taxon>
        <taxon>Polyporales</taxon>
        <taxon>Irpicaceae</taxon>
        <taxon>Irpex</taxon>
    </lineage>
</organism>
<evidence type="ECO:0000313" key="2">
    <source>
        <dbReference type="Proteomes" id="UP001055072"/>
    </source>
</evidence>
<evidence type="ECO:0000313" key="1">
    <source>
        <dbReference type="EMBL" id="KAI0088243.1"/>
    </source>
</evidence>
<name>A0ACB8U1K9_9APHY</name>
<accession>A0ACB8U1K9</accession>
<reference evidence="1" key="1">
    <citation type="journal article" date="2021" name="Environ. Microbiol.">
        <title>Gene family expansions and transcriptome signatures uncover fungal adaptations to wood decay.</title>
        <authorList>
            <person name="Hage H."/>
            <person name="Miyauchi S."/>
            <person name="Viragh M."/>
            <person name="Drula E."/>
            <person name="Min B."/>
            <person name="Chaduli D."/>
            <person name="Navarro D."/>
            <person name="Favel A."/>
            <person name="Norest M."/>
            <person name="Lesage-Meessen L."/>
            <person name="Balint B."/>
            <person name="Merenyi Z."/>
            <person name="de Eugenio L."/>
            <person name="Morin E."/>
            <person name="Martinez A.T."/>
            <person name="Baldrian P."/>
            <person name="Stursova M."/>
            <person name="Martinez M.J."/>
            <person name="Novotny C."/>
            <person name="Magnuson J.K."/>
            <person name="Spatafora J.W."/>
            <person name="Maurice S."/>
            <person name="Pangilinan J."/>
            <person name="Andreopoulos W."/>
            <person name="LaButti K."/>
            <person name="Hundley H."/>
            <person name="Na H."/>
            <person name="Kuo A."/>
            <person name="Barry K."/>
            <person name="Lipzen A."/>
            <person name="Henrissat B."/>
            <person name="Riley R."/>
            <person name="Ahrendt S."/>
            <person name="Nagy L.G."/>
            <person name="Grigoriev I.V."/>
            <person name="Martin F."/>
            <person name="Rosso M.N."/>
        </authorList>
    </citation>
    <scope>NUCLEOTIDE SEQUENCE</scope>
    <source>
        <strain evidence="1">CBS 384.51</strain>
    </source>
</reference>
<sequence>MSVEADMNNVCAGTQSRIVVSNRYVSTILKPSLTAKERTLQRQLEEQRSAFVALQRRTDASVGYLNRVFDEPEVEKEKLVEELNTCRRVQEFKQEQERIISLAAQVLSLSLEKQSFLGGFKVVQGKSDQVAHLLEYALASVKETQAEKKSLELQLVDERERTMDALRALAAAENRRLEMTSEVEEQRGMVRMLQAQLPDAGARGSYSDAALRNMAVRNRKSLNDLDVPTVRLDTEKLVIRSEEAQEEEHVSEKLALPSMAKDAPPYVHRSSSPRSTSTGGIVRIRRLAGSTNNLRARSESSSHPSHRSEKTRNVINSRRHTHAHPSTDKPTECAVVSKENST</sequence>
<keyword evidence="2" id="KW-1185">Reference proteome</keyword>
<dbReference type="Proteomes" id="UP001055072">
    <property type="component" value="Unassembled WGS sequence"/>
</dbReference>